<feature type="transmembrane region" description="Helical" evidence="5">
    <location>
        <begin position="21"/>
        <end position="44"/>
    </location>
</feature>
<comment type="caution">
    <text evidence="7">The sequence shown here is derived from an EMBL/GenBank/DDBJ whole genome shotgun (WGS) entry which is preliminary data.</text>
</comment>
<dbReference type="PROSITE" id="PS50928">
    <property type="entry name" value="ABC_TM1"/>
    <property type="match status" value="1"/>
</dbReference>
<dbReference type="STRING" id="1195236.CTER_5316"/>
<dbReference type="Proteomes" id="UP000014155">
    <property type="component" value="Unassembled WGS sequence"/>
</dbReference>
<feature type="transmembrane region" description="Helical" evidence="5">
    <location>
        <begin position="81"/>
        <end position="103"/>
    </location>
</feature>
<gene>
    <name evidence="7" type="ORF">CTER_5316</name>
</gene>
<evidence type="ECO:0000256" key="2">
    <source>
        <dbReference type="ARBA" id="ARBA00022692"/>
    </source>
</evidence>
<evidence type="ECO:0000313" key="7">
    <source>
        <dbReference type="EMBL" id="EMS69149.1"/>
    </source>
</evidence>
<dbReference type="InterPro" id="IPR035906">
    <property type="entry name" value="MetI-like_sf"/>
</dbReference>
<reference evidence="7 8" key="1">
    <citation type="journal article" date="2013" name="Genome Announc.">
        <title>Draft Genome Sequence of the Cellulolytic, Mesophilic, Anaerobic Bacterium Clostridium termitidis Strain CT1112 (DSM 5398).</title>
        <authorList>
            <person name="Lal S."/>
            <person name="Ramachandran U."/>
            <person name="Zhang X."/>
            <person name="Munir R."/>
            <person name="Sparling R."/>
            <person name="Levin D.B."/>
        </authorList>
    </citation>
    <scope>NUCLEOTIDE SEQUENCE [LARGE SCALE GENOMIC DNA]</scope>
    <source>
        <strain evidence="7 8">CT1112</strain>
    </source>
</reference>
<dbReference type="CDD" id="cd06261">
    <property type="entry name" value="TM_PBP2"/>
    <property type="match status" value="1"/>
</dbReference>
<feature type="transmembrane region" description="Helical" evidence="5">
    <location>
        <begin position="281"/>
        <end position="300"/>
    </location>
</feature>
<feature type="transmembrane region" description="Helical" evidence="5">
    <location>
        <begin position="216"/>
        <end position="240"/>
    </location>
</feature>
<dbReference type="PANTHER" id="PTHR43496">
    <property type="entry name" value="PROTEIN LPLB"/>
    <property type="match status" value="1"/>
</dbReference>
<sequence>MINNIKNRLLLPLWKQRHLQLFTLTGMLFIFIFSYIPMVGILMAFKDYKISSGILGIFTSGWVGFKYFIEFFTDYNSLGIIRNTLVMSILKMIFTFPLPILLALVLNEIKISPMKKLVQTASYLPYFISWVIVAGFCQIFLQSNGVINSFLLNLGLADSPIKFLTGSSYFLPIAVITACWKDMGWWAILFLASMAGIDLSLYEAAQIDGAGRIKRIWYITLPGIRSTITVVLILALGNLLGGGLGGSNFDQSYLLGNAGNIDISENIQTYVMKVGLSSGRYAYAAAIGLCQSIISVFLVLTSNSLAKKFTGDGLF</sequence>
<dbReference type="GO" id="GO:0005886">
    <property type="term" value="C:plasma membrane"/>
    <property type="evidence" value="ECO:0007669"/>
    <property type="project" value="UniProtKB-SubCell"/>
</dbReference>
<evidence type="ECO:0000259" key="6">
    <source>
        <dbReference type="PROSITE" id="PS50928"/>
    </source>
</evidence>
<comment type="subcellular location">
    <subcellularLocation>
        <location evidence="5">Cell membrane</location>
        <topology evidence="5">Multi-pass membrane protein</topology>
    </subcellularLocation>
    <subcellularLocation>
        <location evidence="1">Membrane</location>
        <topology evidence="1">Multi-pass membrane protein</topology>
    </subcellularLocation>
</comment>
<name>S0FJ61_RUMCE</name>
<evidence type="ECO:0000256" key="1">
    <source>
        <dbReference type="ARBA" id="ARBA00004141"/>
    </source>
</evidence>
<protein>
    <submittedName>
        <fullName evidence="7">ABC-type polysaccharide transport system, permease component</fullName>
    </submittedName>
</protein>
<accession>S0FJ61</accession>
<feature type="transmembrane region" description="Helical" evidence="5">
    <location>
        <begin position="123"/>
        <end position="141"/>
    </location>
</feature>
<dbReference type="EMBL" id="AORV01000072">
    <property type="protein sequence ID" value="EMS69149.1"/>
    <property type="molecule type" value="Genomic_DNA"/>
</dbReference>
<dbReference type="PANTHER" id="PTHR43496:SF1">
    <property type="entry name" value="POLYGALACTURONAN_RHAMNOGALACTURONAN TRANSPORT SYSTEM PERMEASE PROTEIN YTEP"/>
    <property type="match status" value="1"/>
</dbReference>
<evidence type="ECO:0000256" key="3">
    <source>
        <dbReference type="ARBA" id="ARBA00022989"/>
    </source>
</evidence>
<dbReference type="AlphaFoldDB" id="S0FJ61"/>
<dbReference type="RefSeq" id="WP_004630894.1">
    <property type="nucleotide sequence ID" value="NZ_AORV01000072.1"/>
</dbReference>
<feature type="transmembrane region" description="Helical" evidence="5">
    <location>
        <begin position="161"/>
        <end position="178"/>
    </location>
</feature>
<feature type="transmembrane region" description="Helical" evidence="5">
    <location>
        <begin position="184"/>
        <end position="204"/>
    </location>
</feature>
<proteinExistence type="inferred from homology"/>
<feature type="transmembrane region" description="Helical" evidence="5">
    <location>
        <begin position="50"/>
        <end position="69"/>
    </location>
</feature>
<keyword evidence="8" id="KW-1185">Reference proteome</keyword>
<evidence type="ECO:0000256" key="5">
    <source>
        <dbReference type="RuleBase" id="RU363032"/>
    </source>
</evidence>
<dbReference type="eggNOG" id="COG4209">
    <property type="taxonomic scope" value="Bacteria"/>
</dbReference>
<keyword evidence="4 5" id="KW-0472">Membrane</keyword>
<dbReference type="Gene3D" id="1.10.3720.10">
    <property type="entry name" value="MetI-like"/>
    <property type="match status" value="1"/>
</dbReference>
<evidence type="ECO:0000256" key="4">
    <source>
        <dbReference type="ARBA" id="ARBA00023136"/>
    </source>
</evidence>
<dbReference type="PATRIC" id="fig|1195236.3.peg.5454"/>
<dbReference type="SUPFAM" id="SSF161098">
    <property type="entry name" value="MetI-like"/>
    <property type="match status" value="1"/>
</dbReference>
<dbReference type="GO" id="GO:0055085">
    <property type="term" value="P:transmembrane transport"/>
    <property type="evidence" value="ECO:0007669"/>
    <property type="project" value="InterPro"/>
</dbReference>
<organism evidence="7 8">
    <name type="scientific">Ruminiclostridium cellobioparum subsp. termitidis CT1112</name>
    <dbReference type="NCBI Taxonomy" id="1195236"/>
    <lineage>
        <taxon>Bacteria</taxon>
        <taxon>Bacillati</taxon>
        <taxon>Bacillota</taxon>
        <taxon>Clostridia</taxon>
        <taxon>Eubacteriales</taxon>
        <taxon>Oscillospiraceae</taxon>
        <taxon>Ruminiclostridium</taxon>
    </lineage>
</organism>
<evidence type="ECO:0000313" key="8">
    <source>
        <dbReference type="Proteomes" id="UP000014155"/>
    </source>
</evidence>
<dbReference type="Pfam" id="PF00528">
    <property type="entry name" value="BPD_transp_1"/>
    <property type="match status" value="1"/>
</dbReference>
<keyword evidence="5" id="KW-0813">Transport</keyword>
<keyword evidence="2 5" id="KW-0812">Transmembrane</keyword>
<feature type="domain" description="ABC transmembrane type-1" evidence="6">
    <location>
        <begin position="81"/>
        <end position="302"/>
    </location>
</feature>
<dbReference type="InterPro" id="IPR000515">
    <property type="entry name" value="MetI-like"/>
</dbReference>
<keyword evidence="3 5" id="KW-1133">Transmembrane helix</keyword>
<comment type="similarity">
    <text evidence="5">Belongs to the binding-protein-dependent transport system permease family.</text>
</comment>